<dbReference type="WBParaSite" id="PSAMB.scaffold1112size35779.g11020.t1">
    <property type="protein sequence ID" value="PSAMB.scaffold1112size35779.g11020.t1"/>
    <property type="gene ID" value="PSAMB.scaffold1112size35779.g11020"/>
</dbReference>
<dbReference type="SMART" id="SM00186">
    <property type="entry name" value="FBG"/>
    <property type="match status" value="1"/>
</dbReference>
<dbReference type="SMART" id="SM00034">
    <property type="entry name" value="CLECT"/>
    <property type="match status" value="1"/>
</dbReference>
<feature type="domain" description="C-type lectin" evidence="1">
    <location>
        <begin position="123"/>
        <end position="248"/>
    </location>
</feature>
<dbReference type="PANTHER" id="PTHR19143">
    <property type="entry name" value="FIBRINOGEN/TENASCIN/ANGIOPOEITIN"/>
    <property type="match status" value="1"/>
</dbReference>
<evidence type="ECO:0000259" key="1">
    <source>
        <dbReference type="PROSITE" id="PS50041"/>
    </source>
</evidence>
<dbReference type="InterPro" id="IPR050373">
    <property type="entry name" value="Fibrinogen_C-term_domain"/>
</dbReference>
<feature type="domain" description="C-type lectin" evidence="1">
    <location>
        <begin position="1"/>
        <end position="78"/>
    </location>
</feature>
<dbReference type="InterPro" id="IPR002181">
    <property type="entry name" value="Fibrinogen_a/b/g_C_dom"/>
</dbReference>
<dbReference type="SUPFAM" id="SSF56436">
    <property type="entry name" value="C-type lectin-like"/>
    <property type="match status" value="2"/>
</dbReference>
<dbReference type="PANTHER" id="PTHR19143:SF327">
    <property type="entry name" value="FI21813P1-RELATED"/>
    <property type="match status" value="1"/>
</dbReference>
<organism evidence="3 4">
    <name type="scientific">Plectus sambesii</name>
    <dbReference type="NCBI Taxonomy" id="2011161"/>
    <lineage>
        <taxon>Eukaryota</taxon>
        <taxon>Metazoa</taxon>
        <taxon>Ecdysozoa</taxon>
        <taxon>Nematoda</taxon>
        <taxon>Chromadorea</taxon>
        <taxon>Plectida</taxon>
        <taxon>Plectina</taxon>
        <taxon>Plectoidea</taxon>
        <taxon>Plectidae</taxon>
        <taxon>Plectus</taxon>
    </lineage>
</organism>
<dbReference type="Pfam" id="PF00147">
    <property type="entry name" value="Fibrinogen_C"/>
    <property type="match status" value="1"/>
</dbReference>
<dbReference type="InterPro" id="IPR016187">
    <property type="entry name" value="CTDL_fold"/>
</dbReference>
<dbReference type="InterPro" id="IPR036056">
    <property type="entry name" value="Fibrinogen-like_C"/>
</dbReference>
<dbReference type="Gene3D" id="3.90.215.10">
    <property type="entry name" value="Gamma Fibrinogen, chain A, domain 1"/>
    <property type="match status" value="1"/>
</dbReference>
<feature type="domain" description="Fibrinogen C-terminal" evidence="2">
    <location>
        <begin position="246"/>
        <end position="480"/>
    </location>
</feature>
<dbReference type="CDD" id="cd00037">
    <property type="entry name" value="CLECT"/>
    <property type="match status" value="1"/>
</dbReference>
<dbReference type="Proteomes" id="UP000887566">
    <property type="component" value="Unplaced"/>
</dbReference>
<dbReference type="NCBIfam" id="NF040941">
    <property type="entry name" value="GGGWT_bact"/>
    <property type="match status" value="1"/>
</dbReference>
<keyword evidence="3" id="KW-1185">Reference proteome</keyword>
<dbReference type="AlphaFoldDB" id="A0A914UMT4"/>
<reference evidence="4" key="1">
    <citation type="submission" date="2022-11" db="UniProtKB">
        <authorList>
            <consortium name="WormBaseParasite"/>
        </authorList>
    </citation>
    <scope>IDENTIFICATION</scope>
</reference>
<dbReference type="GO" id="GO:0005615">
    <property type="term" value="C:extracellular space"/>
    <property type="evidence" value="ECO:0007669"/>
    <property type="project" value="TreeGrafter"/>
</dbReference>
<dbReference type="Pfam" id="PF00059">
    <property type="entry name" value="Lectin_C"/>
    <property type="match status" value="1"/>
</dbReference>
<dbReference type="InterPro" id="IPR014716">
    <property type="entry name" value="Fibrinogen_a/b/g_C_1"/>
</dbReference>
<dbReference type="PROSITE" id="PS51406">
    <property type="entry name" value="FIBRINOGEN_C_2"/>
    <property type="match status" value="1"/>
</dbReference>
<name>A0A914UMT4_9BILA</name>
<dbReference type="SUPFAM" id="SSF56496">
    <property type="entry name" value="Fibrinogen C-terminal domain-like"/>
    <property type="match status" value="1"/>
</dbReference>
<dbReference type="Gene3D" id="3.10.100.10">
    <property type="entry name" value="Mannose-Binding Protein A, subunit A"/>
    <property type="match status" value="2"/>
</dbReference>
<dbReference type="PROSITE" id="PS50041">
    <property type="entry name" value="C_TYPE_LECTIN_2"/>
    <property type="match status" value="2"/>
</dbReference>
<evidence type="ECO:0000313" key="3">
    <source>
        <dbReference type="Proteomes" id="UP000887566"/>
    </source>
</evidence>
<proteinExistence type="predicted"/>
<evidence type="ECO:0000259" key="2">
    <source>
        <dbReference type="PROSITE" id="PS51406"/>
    </source>
</evidence>
<protein>
    <submittedName>
        <fullName evidence="4">Uncharacterized protein</fullName>
    </submittedName>
</protein>
<accession>A0A914UMT4</accession>
<dbReference type="InterPro" id="IPR016186">
    <property type="entry name" value="C-type_lectin-like/link_sf"/>
</dbReference>
<evidence type="ECO:0000313" key="4">
    <source>
        <dbReference type="WBParaSite" id="PSAMB.scaffold1112size35779.g11020.t1"/>
    </source>
</evidence>
<dbReference type="InterPro" id="IPR001304">
    <property type="entry name" value="C-type_lectin-like"/>
</dbReference>
<sequence length="480" mass="53405">MFDNSLIGSWVPFLSTDPWFGGIRIAALPFQYTDASPMDYTNWTPTEPTLECTQICHSTGSNPGNPCQQGKWRTADCETVSSQFICEYGNYSLTTPPTSTIPPTTPPTTPATPTVVQHSCNSNNGKCFALVIGSLSWTEAETYCENQVQDGTTGSLASVTEVSDKTIIDTLLQNDRLNSNLWIGAFTHNGAPFQWTDTNKFSFSNWAPGQPPSLPNGCVQVCRKTDSTCVQGKWTVVPCETTQSFVCEGFMAKDCQELHQKYSSLPSGVYMLGPSGIPAFNAYCDMETDGGGWTVFQRRINGDLTFYTKFWNDYKVGFNNGLENNFWLGNDIIHVLTTKDPNVELRIDFWGDRNRANPPNPNGYWWEKHTNFFIDDEANFYMLHLSRSYTGNATTLPAQGLSYSNGLNFSTVDANHGAGPSCFSQHQMGGWWLDNNCAWTALNANYGYSLDTGLLGIFWYTASNTWISPVECRMMLRSLA</sequence>